<name>A0A0F8YC39_9ZZZZ</name>
<gene>
    <name evidence="2" type="ORF">LCGC14_2837730</name>
</gene>
<dbReference type="Pfam" id="PF05137">
    <property type="entry name" value="PilN"/>
    <property type="match status" value="1"/>
</dbReference>
<dbReference type="PANTHER" id="PTHR40278">
    <property type="entry name" value="DNA UTILIZATION PROTEIN HOFN"/>
    <property type="match status" value="1"/>
</dbReference>
<comment type="caution">
    <text evidence="2">The sequence shown here is derived from an EMBL/GenBank/DDBJ whole genome shotgun (WGS) entry which is preliminary data.</text>
</comment>
<evidence type="ECO:0000256" key="1">
    <source>
        <dbReference type="SAM" id="Phobius"/>
    </source>
</evidence>
<dbReference type="EMBL" id="LAZR01054221">
    <property type="protein sequence ID" value="KKK79017.1"/>
    <property type="molecule type" value="Genomic_DNA"/>
</dbReference>
<sequence length="182" mass="20925">MIEINLLPSEILGRKKNKNLILFTVLSVFPIIFMCVVLFFSLEKVINSVQGELAWTKEKTREYQPLSKQLQELKDKKDELQPRLISAKEVVVNRYPWSLVLYEISRSLPDSIWLTRLAKNIEGKDQLITIEGSTLNQTMDIGKFMDNLNKSSLFQEMTISLVSKGNIEKTEIMAFTAVGKLR</sequence>
<dbReference type="InterPro" id="IPR052534">
    <property type="entry name" value="Extracell_DNA_Util/SecSys_Comp"/>
</dbReference>
<accession>A0A0F8YC39</accession>
<feature type="transmembrane region" description="Helical" evidence="1">
    <location>
        <begin position="20"/>
        <end position="42"/>
    </location>
</feature>
<proteinExistence type="predicted"/>
<dbReference type="AlphaFoldDB" id="A0A0F8YC39"/>
<reference evidence="2" key="1">
    <citation type="journal article" date="2015" name="Nature">
        <title>Complex archaea that bridge the gap between prokaryotes and eukaryotes.</title>
        <authorList>
            <person name="Spang A."/>
            <person name="Saw J.H."/>
            <person name="Jorgensen S.L."/>
            <person name="Zaremba-Niedzwiedzka K."/>
            <person name="Martijn J."/>
            <person name="Lind A.E."/>
            <person name="van Eijk R."/>
            <person name="Schleper C."/>
            <person name="Guy L."/>
            <person name="Ettema T.J."/>
        </authorList>
    </citation>
    <scope>NUCLEOTIDE SEQUENCE</scope>
</reference>
<protein>
    <submittedName>
        <fullName evidence="2">Uncharacterized protein</fullName>
    </submittedName>
</protein>
<keyword evidence="1" id="KW-0472">Membrane</keyword>
<dbReference type="InterPro" id="IPR007813">
    <property type="entry name" value="PilN"/>
</dbReference>
<dbReference type="PANTHER" id="PTHR40278:SF1">
    <property type="entry name" value="DNA UTILIZATION PROTEIN HOFN"/>
    <property type="match status" value="1"/>
</dbReference>
<organism evidence="2">
    <name type="scientific">marine sediment metagenome</name>
    <dbReference type="NCBI Taxonomy" id="412755"/>
    <lineage>
        <taxon>unclassified sequences</taxon>
        <taxon>metagenomes</taxon>
        <taxon>ecological metagenomes</taxon>
    </lineage>
</organism>
<keyword evidence="1" id="KW-1133">Transmembrane helix</keyword>
<evidence type="ECO:0000313" key="2">
    <source>
        <dbReference type="EMBL" id="KKK79017.1"/>
    </source>
</evidence>
<keyword evidence="1" id="KW-0812">Transmembrane</keyword>